<protein>
    <submittedName>
        <fullName evidence="2">Uncharacterized protein</fullName>
    </submittedName>
</protein>
<dbReference type="AlphaFoldDB" id="A0A7S4M1T2"/>
<name>A0A7S4M1T2_9EUKA</name>
<accession>A0A7S4M1T2</accession>
<keyword evidence="1" id="KW-1133">Transmembrane helix</keyword>
<dbReference type="EMBL" id="HBKO01003063">
    <property type="protein sequence ID" value="CAE2196193.1"/>
    <property type="molecule type" value="Transcribed_RNA"/>
</dbReference>
<keyword evidence="1" id="KW-0472">Membrane</keyword>
<feature type="transmembrane region" description="Helical" evidence="1">
    <location>
        <begin position="66"/>
        <end position="84"/>
    </location>
</feature>
<reference evidence="2" key="1">
    <citation type="submission" date="2021-01" db="EMBL/GenBank/DDBJ databases">
        <authorList>
            <person name="Corre E."/>
            <person name="Pelletier E."/>
            <person name="Niang G."/>
            <person name="Scheremetjew M."/>
            <person name="Finn R."/>
            <person name="Kale V."/>
            <person name="Holt S."/>
            <person name="Cochrane G."/>
            <person name="Meng A."/>
            <person name="Brown T."/>
            <person name="Cohen L."/>
        </authorList>
    </citation>
    <scope>NUCLEOTIDE SEQUENCE</scope>
    <source>
        <strain evidence="2">UIO037</strain>
    </source>
</reference>
<organism evidence="2">
    <name type="scientific">Prymnesium polylepis</name>
    <dbReference type="NCBI Taxonomy" id="72548"/>
    <lineage>
        <taxon>Eukaryota</taxon>
        <taxon>Haptista</taxon>
        <taxon>Haptophyta</taxon>
        <taxon>Prymnesiophyceae</taxon>
        <taxon>Prymnesiales</taxon>
        <taxon>Prymnesiaceae</taxon>
        <taxon>Prymnesium</taxon>
    </lineage>
</organism>
<gene>
    <name evidence="2" type="ORF">CPOL0286_LOCUS1547</name>
</gene>
<evidence type="ECO:0000256" key="1">
    <source>
        <dbReference type="SAM" id="Phobius"/>
    </source>
</evidence>
<proteinExistence type="predicted"/>
<keyword evidence="1" id="KW-0812">Transmembrane</keyword>
<sequence length="114" mass="13594">MPVFYAARLRPLGNALRVVFGGCVNGYVRELTREAFAFRACRLLFHVPSYIAWERRRLLAYYGWRLRRRALILLLLAAILRSLFRRLVVPLLYWRDHALCGRRDLFSRAVWSLR</sequence>
<evidence type="ECO:0000313" key="2">
    <source>
        <dbReference type="EMBL" id="CAE2196193.1"/>
    </source>
</evidence>